<proteinExistence type="inferred from homology"/>
<keyword evidence="7 9" id="KW-0472">Membrane</keyword>
<dbReference type="NCBIfam" id="TIGR00546">
    <property type="entry name" value="lnt"/>
    <property type="match status" value="1"/>
</dbReference>
<evidence type="ECO:0000256" key="7">
    <source>
        <dbReference type="ARBA" id="ARBA00023136"/>
    </source>
</evidence>
<organism evidence="11 12">
    <name type="scientific">Sphingomonas suaedae</name>
    <dbReference type="NCBI Taxonomy" id="2599297"/>
    <lineage>
        <taxon>Bacteria</taxon>
        <taxon>Pseudomonadati</taxon>
        <taxon>Pseudomonadota</taxon>
        <taxon>Alphaproteobacteria</taxon>
        <taxon>Sphingomonadales</taxon>
        <taxon>Sphingomonadaceae</taxon>
        <taxon>Sphingomonas</taxon>
    </lineage>
</organism>
<accession>A0A518RGY9</accession>
<dbReference type="HAMAP" id="MF_01148">
    <property type="entry name" value="Lnt"/>
    <property type="match status" value="1"/>
</dbReference>
<evidence type="ECO:0000313" key="12">
    <source>
        <dbReference type="Proteomes" id="UP000318055"/>
    </source>
</evidence>
<keyword evidence="8 9" id="KW-0012">Acyltransferase</keyword>
<reference evidence="11 12" key="1">
    <citation type="submission" date="2019-07" db="EMBL/GenBank/DDBJ databases">
        <title>Sphingomonas alkalisoli sp. nov., isolated from rhizosphere soil of Suaedae salsa.</title>
        <authorList>
            <person name="Zhang H."/>
            <person name="Xu L."/>
            <person name="Zhang J.-X."/>
            <person name="Sun J.-Q."/>
        </authorList>
    </citation>
    <scope>NUCLEOTIDE SEQUENCE [LARGE SCALE GENOMIC DNA]</scope>
    <source>
        <strain evidence="11 12">XS-10</strain>
    </source>
</reference>
<comment type="function">
    <text evidence="9">Catalyzes the phospholipid dependent N-acylation of the N-terminal cysteine of apolipoprotein, the last step in lipoprotein maturation.</text>
</comment>
<dbReference type="InterPro" id="IPR036526">
    <property type="entry name" value="C-N_Hydrolase_sf"/>
</dbReference>
<gene>
    <name evidence="9 11" type="primary">lnt</name>
    <name evidence="11" type="ORF">FPZ54_12190</name>
</gene>
<dbReference type="RefSeq" id="WP_145847566.1">
    <property type="nucleotide sequence ID" value="NZ_CP042239.1"/>
</dbReference>
<feature type="transmembrane region" description="Helical" evidence="9">
    <location>
        <begin position="120"/>
        <end position="142"/>
    </location>
</feature>
<dbReference type="UniPathway" id="UPA00666"/>
<keyword evidence="5 9" id="KW-0812">Transmembrane</keyword>
<evidence type="ECO:0000256" key="8">
    <source>
        <dbReference type="ARBA" id="ARBA00023315"/>
    </source>
</evidence>
<dbReference type="EC" id="2.3.1.269" evidence="9"/>
<evidence type="ECO:0000256" key="2">
    <source>
        <dbReference type="ARBA" id="ARBA00010065"/>
    </source>
</evidence>
<dbReference type="Proteomes" id="UP000318055">
    <property type="component" value="Chromosome"/>
</dbReference>
<evidence type="ECO:0000256" key="6">
    <source>
        <dbReference type="ARBA" id="ARBA00022989"/>
    </source>
</evidence>
<evidence type="ECO:0000259" key="10">
    <source>
        <dbReference type="PROSITE" id="PS50263"/>
    </source>
</evidence>
<dbReference type="InterPro" id="IPR045378">
    <property type="entry name" value="LNT_N"/>
</dbReference>
<dbReference type="AlphaFoldDB" id="A0A518RGY9"/>
<dbReference type="PANTHER" id="PTHR38686:SF1">
    <property type="entry name" value="APOLIPOPROTEIN N-ACYLTRANSFERASE"/>
    <property type="match status" value="1"/>
</dbReference>
<feature type="domain" description="CN hydrolase" evidence="10">
    <location>
        <begin position="230"/>
        <end position="491"/>
    </location>
</feature>
<feature type="transmembrane region" description="Helical" evidence="9">
    <location>
        <begin position="190"/>
        <end position="207"/>
    </location>
</feature>
<evidence type="ECO:0000256" key="3">
    <source>
        <dbReference type="ARBA" id="ARBA00022475"/>
    </source>
</evidence>
<evidence type="ECO:0000256" key="9">
    <source>
        <dbReference type="HAMAP-Rule" id="MF_01148"/>
    </source>
</evidence>
<dbReference type="EMBL" id="CP042239">
    <property type="protein sequence ID" value="QDX26694.1"/>
    <property type="molecule type" value="Genomic_DNA"/>
</dbReference>
<feature type="transmembrane region" description="Helical" evidence="9">
    <location>
        <begin position="502"/>
        <end position="520"/>
    </location>
</feature>
<dbReference type="GO" id="GO:0042158">
    <property type="term" value="P:lipoprotein biosynthetic process"/>
    <property type="evidence" value="ECO:0007669"/>
    <property type="project" value="UniProtKB-UniRule"/>
</dbReference>
<dbReference type="PROSITE" id="PS50263">
    <property type="entry name" value="CN_HYDROLASE"/>
    <property type="match status" value="1"/>
</dbReference>
<dbReference type="SUPFAM" id="SSF56317">
    <property type="entry name" value="Carbon-nitrogen hydrolase"/>
    <property type="match status" value="1"/>
</dbReference>
<dbReference type="PANTHER" id="PTHR38686">
    <property type="entry name" value="APOLIPOPROTEIN N-ACYLTRANSFERASE"/>
    <property type="match status" value="1"/>
</dbReference>
<feature type="transmembrane region" description="Helical" evidence="9">
    <location>
        <begin position="51"/>
        <end position="70"/>
    </location>
</feature>
<evidence type="ECO:0000313" key="11">
    <source>
        <dbReference type="EMBL" id="QDX26694.1"/>
    </source>
</evidence>
<dbReference type="KEGG" id="ssua:FPZ54_12190"/>
<feature type="transmembrane region" description="Helical" evidence="9">
    <location>
        <begin position="12"/>
        <end position="39"/>
    </location>
</feature>
<evidence type="ECO:0000256" key="1">
    <source>
        <dbReference type="ARBA" id="ARBA00004651"/>
    </source>
</evidence>
<dbReference type="CDD" id="cd07571">
    <property type="entry name" value="ALP_N-acyl_transferase"/>
    <property type="match status" value="1"/>
</dbReference>
<comment type="subcellular location">
    <subcellularLocation>
        <location evidence="1 9">Cell membrane</location>
        <topology evidence="1 9">Multi-pass membrane protein</topology>
    </subcellularLocation>
</comment>
<name>A0A518RGY9_9SPHN</name>
<dbReference type="Gene3D" id="3.60.110.10">
    <property type="entry name" value="Carbon-nitrogen hydrolase"/>
    <property type="match status" value="1"/>
</dbReference>
<dbReference type="InterPro" id="IPR003010">
    <property type="entry name" value="C-N_Hydrolase"/>
</dbReference>
<dbReference type="Pfam" id="PF00795">
    <property type="entry name" value="CN_hydrolase"/>
    <property type="match status" value="1"/>
</dbReference>
<protein>
    <recommendedName>
        <fullName evidence="9">Apolipoprotein N-acyltransferase</fullName>
        <shortName evidence="9">ALP N-acyltransferase</shortName>
        <ecNumber evidence="9">2.3.1.269</ecNumber>
    </recommendedName>
</protein>
<comment type="similarity">
    <text evidence="2 9">Belongs to the CN hydrolase family. Apolipoprotein N-acyltransferase subfamily.</text>
</comment>
<dbReference type="GO" id="GO:0005886">
    <property type="term" value="C:plasma membrane"/>
    <property type="evidence" value="ECO:0007669"/>
    <property type="project" value="UniProtKB-SubCell"/>
</dbReference>
<dbReference type="InterPro" id="IPR004563">
    <property type="entry name" value="Apolipo_AcylTrfase"/>
</dbReference>
<dbReference type="GO" id="GO:0016410">
    <property type="term" value="F:N-acyltransferase activity"/>
    <property type="evidence" value="ECO:0007669"/>
    <property type="project" value="UniProtKB-UniRule"/>
</dbReference>
<keyword evidence="4 9" id="KW-0808">Transferase</keyword>
<keyword evidence="11" id="KW-0449">Lipoprotein</keyword>
<evidence type="ECO:0000256" key="4">
    <source>
        <dbReference type="ARBA" id="ARBA00022679"/>
    </source>
</evidence>
<feature type="transmembrane region" description="Helical" evidence="9">
    <location>
        <begin position="162"/>
        <end position="183"/>
    </location>
</feature>
<evidence type="ECO:0000256" key="5">
    <source>
        <dbReference type="ARBA" id="ARBA00022692"/>
    </source>
</evidence>
<dbReference type="OrthoDB" id="9804277at2"/>
<dbReference type="Pfam" id="PF20154">
    <property type="entry name" value="LNT_N"/>
    <property type="match status" value="1"/>
</dbReference>
<comment type="pathway">
    <text evidence="9">Protein modification; lipoprotein biosynthesis (N-acyl transfer).</text>
</comment>
<comment type="catalytic activity">
    <reaction evidence="9">
        <text>N-terminal S-1,2-diacyl-sn-glyceryl-L-cysteinyl-[lipoprotein] + a glycerophospholipid = N-acyl-S-1,2-diacyl-sn-glyceryl-L-cysteinyl-[lipoprotein] + a 2-acyl-sn-glycero-3-phospholipid + H(+)</text>
        <dbReference type="Rhea" id="RHEA:48228"/>
        <dbReference type="Rhea" id="RHEA-COMP:14681"/>
        <dbReference type="Rhea" id="RHEA-COMP:14684"/>
        <dbReference type="ChEBI" id="CHEBI:15378"/>
        <dbReference type="ChEBI" id="CHEBI:136912"/>
        <dbReference type="ChEBI" id="CHEBI:140656"/>
        <dbReference type="ChEBI" id="CHEBI:140657"/>
        <dbReference type="ChEBI" id="CHEBI:140660"/>
        <dbReference type="EC" id="2.3.1.269"/>
    </reaction>
</comment>
<keyword evidence="3 9" id="KW-1003">Cell membrane</keyword>
<keyword evidence="12" id="KW-1185">Reference proteome</keyword>
<feature type="transmembrane region" description="Helical" evidence="9">
    <location>
        <begin position="85"/>
        <end position="108"/>
    </location>
</feature>
<sequence length="525" mass="56487">MSPLPRPYLIALLTGAVSATAFAPLDWWAAGLICLAILLRLTHEAPTLKAALLRGWLFGLAHFTVGNNWIQHAFVYQDKMPAELGYVAVVLLSLYLAVYPAIAMGLAWRFGQGRRLDVPFVLVAAAAWIVTEYLRGVLFTGYPWNPLGVAWLPVPGVAGGGAWVGTYALSGVTILVAGALLLLSQRRWRYPAVVGAALAIAIGLHAINSIEIRQTPSANSAPVRPLVRVLQPNVGQETVLDGSYAQKALSELIRLSNDRETILPGGPVPRLIVWPEGTVDYWIEEGYPAAWYAKNDPRTVRTMIANTLGPKDIALIGGNALLFKGDEKLDAATNSVFVIDAAGEILGRYDKAHLVPYGEYLPMRSILQPLGLSRLVSGEIDFEPGPGPQTMVVPGFGEVGMQICYEIIFSGQTVDPGNRPAILFNPSNDAWFGAWGPPQHLAQARMRAIEEGLPILRSTPTGISAIIDARGRIVAAARMGEAKAIEAPMPEALPPTLFARTGNWAALLVATLLLALAIAFRRAAR</sequence>
<keyword evidence="6 9" id="KW-1133">Transmembrane helix</keyword>